<comment type="caution">
    <text evidence="1">The sequence shown here is derived from an EMBL/GenBank/DDBJ whole genome shotgun (WGS) entry which is preliminary data.</text>
</comment>
<dbReference type="Proteomes" id="UP000243975">
    <property type="component" value="Unassembled WGS sequence"/>
</dbReference>
<accession>A0A103XCX0</accession>
<dbReference type="AlphaFoldDB" id="A0A103XCX0"/>
<evidence type="ECO:0000313" key="1">
    <source>
        <dbReference type="EMBL" id="KVH88323.1"/>
    </source>
</evidence>
<proteinExistence type="predicted"/>
<keyword evidence="2" id="KW-1185">Reference proteome</keyword>
<name>A0A103XCX0_CYNCS</name>
<organism evidence="1 2">
    <name type="scientific">Cynara cardunculus var. scolymus</name>
    <name type="common">Globe artichoke</name>
    <name type="synonym">Cynara scolymus</name>
    <dbReference type="NCBI Taxonomy" id="59895"/>
    <lineage>
        <taxon>Eukaryota</taxon>
        <taxon>Viridiplantae</taxon>
        <taxon>Streptophyta</taxon>
        <taxon>Embryophyta</taxon>
        <taxon>Tracheophyta</taxon>
        <taxon>Spermatophyta</taxon>
        <taxon>Magnoliopsida</taxon>
        <taxon>eudicotyledons</taxon>
        <taxon>Gunneridae</taxon>
        <taxon>Pentapetalae</taxon>
        <taxon>asterids</taxon>
        <taxon>campanulids</taxon>
        <taxon>Asterales</taxon>
        <taxon>Asteraceae</taxon>
        <taxon>Carduoideae</taxon>
        <taxon>Cardueae</taxon>
        <taxon>Carduinae</taxon>
        <taxon>Cynara</taxon>
    </lineage>
</organism>
<reference evidence="1 2" key="1">
    <citation type="journal article" date="2016" name="Sci. Rep.">
        <title>The genome sequence of the outbreeding globe artichoke constructed de novo incorporating a phase-aware low-pass sequencing strategy of F1 progeny.</title>
        <authorList>
            <person name="Scaglione D."/>
            <person name="Reyes-Chin-Wo S."/>
            <person name="Acquadro A."/>
            <person name="Froenicke L."/>
            <person name="Portis E."/>
            <person name="Beitel C."/>
            <person name="Tirone M."/>
            <person name="Mauro R."/>
            <person name="Lo Monaco A."/>
            <person name="Mauromicale G."/>
            <person name="Faccioli P."/>
            <person name="Cattivelli L."/>
            <person name="Rieseberg L."/>
            <person name="Michelmore R."/>
            <person name="Lanteri S."/>
        </authorList>
    </citation>
    <scope>NUCLEOTIDE SEQUENCE [LARGE SCALE GENOMIC DNA]</scope>
    <source>
        <strain evidence="1">2C</strain>
    </source>
</reference>
<sequence>MIVGRNIWQCNLFLTFMIYSRKLDYLYGCAHMKF</sequence>
<dbReference type="EMBL" id="LEKV01005450">
    <property type="protein sequence ID" value="KVH88323.1"/>
    <property type="molecule type" value="Genomic_DNA"/>
</dbReference>
<gene>
    <name evidence="1" type="ORF">Ccrd_024140</name>
</gene>
<protein>
    <submittedName>
        <fullName evidence="1">Uncharacterized protein</fullName>
    </submittedName>
</protein>
<dbReference type="Gramene" id="KVH88323">
    <property type="protein sequence ID" value="KVH88323"/>
    <property type="gene ID" value="Ccrd_024140"/>
</dbReference>
<evidence type="ECO:0000313" key="2">
    <source>
        <dbReference type="Proteomes" id="UP000243975"/>
    </source>
</evidence>